<dbReference type="Proteomes" id="UP000007464">
    <property type="component" value="Chromosome"/>
</dbReference>
<comment type="subunit">
    <text evidence="4">Homodimer. Part of the ribosomal stalk of the 50S ribosomal subunit. Forms a multimeric L10(L12)X complex, where L10 forms an elongated spine to which 2 to 4 L12 dimers bind in a sequential fashion. Binds GTP-bound translation factors.</text>
</comment>
<dbReference type="SUPFAM" id="SSF54736">
    <property type="entry name" value="ClpS-like"/>
    <property type="match status" value="1"/>
</dbReference>
<dbReference type="OrthoDB" id="9811748at2"/>
<dbReference type="HAMAP" id="MF_00368">
    <property type="entry name" value="Ribosomal_bL12"/>
    <property type="match status" value="1"/>
</dbReference>
<dbReference type="Pfam" id="PF00542">
    <property type="entry name" value="Ribosomal_L12"/>
    <property type="match status" value="1"/>
</dbReference>
<name>E8Q6G9_BLOVB</name>
<dbReference type="STRING" id="859654.BVAF_560"/>
<protein>
    <recommendedName>
        <fullName evidence="4">Large ribosomal subunit protein bL12</fullName>
    </recommendedName>
</protein>
<dbReference type="GO" id="GO:0003729">
    <property type="term" value="F:mRNA binding"/>
    <property type="evidence" value="ECO:0007669"/>
    <property type="project" value="TreeGrafter"/>
</dbReference>
<dbReference type="HOGENOM" id="CLU_086499_3_2_6"/>
<dbReference type="EMBL" id="CP002189">
    <property type="protein sequence ID" value="ADV33938.1"/>
    <property type="molecule type" value="Genomic_DNA"/>
</dbReference>
<dbReference type="InterPro" id="IPR008932">
    <property type="entry name" value="Ribosomal_bL12_oligo"/>
</dbReference>
<dbReference type="FunFam" id="3.30.1390.10:FF:000001">
    <property type="entry name" value="50S ribosomal protein L7/L12"/>
    <property type="match status" value="1"/>
</dbReference>
<evidence type="ECO:0000256" key="1">
    <source>
        <dbReference type="ARBA" id="ARBA00007197"/>
    </source>
</evidence>
<sequence length="126" mass="13914">MSLKKEEILDGISEMSVMDIMQLVSMIEKKFGVVSGPFITNNETKITESSQPTEPEQTEFTVILSVVGNNKIPVIKMVRSITGLGLKESKELVESAPVTLKESMSKTDAEDLKKQLEEIGAKIEIK</sequence>
<dbReference type="AlphaFoldDB" id="E8Q6G9"/>
<keyword evidence="3 4" id="KW-0687">Ribonucleoprotein</keyword>
<dbReference type="GO" id="GO:0003735">
    <property type="term" value="F:structural constituent of ribosome"/>
    <property type="evidence" value="ECO:0007669"/>
    <property type="project" value="InterPro"/>
</dbReference>
<proteinExistence type="inferred from homology"/>
<evidence type="ECO:0000256" key="2">
    <source>
        <dbReference type="ARBA" id="ARBA00022980"/>
    </source>
</evidence>
<comment type="similarity">
    <text evidence="1 4">Belongs to the bacterial ribosomal protein bL12 family.</text>
</comment>
<evidence type="ECO:0000256" key="3">
    <source>
        <dbReference type="ARBA" id="ARBA00023274"/>
    </source>
</evidence>
<dbReference type="InterPro" id="IPR013823">
    <property type="entry name" value="Ribosomal_bL12_C"/>
</dbReference>
<keyword evidence="2 4" id="KW-0689">Ribosomal protein</keyword>
<dbReference type="Pfam" id="PF16320">
    <property type="entry name" value="Ribosomal_L12_N"/>
    <property type="match status" value="1"/>
</dbReference>
<dbReference type="InterPro" id="IPR000206">
    <property type="entry name" value="Ribosomal_bL12"/>
</dbReference>
<dbReference type="CDD" id="cd00387">
    <property type="entry name" value="Ribosomal_L7_L12"/>
    <property type="match status" value="1"/>
</dbReference>
<evidence type="ECO:0000313" key="7">
    <source>
        <dbReference type="EMBL" id="ADV33938.1"/>
    </source>
</evidence>
<dbReference type="KEGG" id="bva:BVAF_560"/>
<reference evidence="7 8" key="1">
    <citation type="journal article" date="2010" name="BMC Genomics">
        <title>Unprecedented loss of ammonia assimilation capability in a urease-encoding bacterial mutualist.</title>
        <authorList>
            <person name="Williams L.E."/>
            <person name="Wernegreen J.J."/>
        </authorList>
    </citation>
    <scope>NUCLEOTIDE SEQUENCE [LARGE SCALE GENOMIC DNA]</scope>
    <source>
        <strain evidence="7 8">BVAF</strain>
    </source>
</reference>
<dbReference type="NCBIfam" id="TIGR00855">
    <property type="entry name" value="L12"/>
    <property type="match status" value="1"/>
</dbReference>
<dbReference type="InterPro" id="IPR014719">
    <property type="entry name" value="Ribosomal_bL12_C/ClpS-like"/>
</dbReference>
<feature type="domain" description="Large ribosomal subunit protein bL12 oligomerization" evidence="6">
    <location>
        <begin position="4"/>
        <end position="33"/>
    </location>
</feature>
<dbReference type="InterPro" id="IPR036235">
    <property type="entry name" value="Ribosomal_bL12_oligo_N_sf"/>
</dbReference>
<comment type="function">
    <text evidence="4">Forms part of the ribosomal stalk which helps the ribosome interact with GTP-bound translation factors. Is thus essential for accurate translation.</text>
</comment>
<dbReference type="Gene3D" id="3.30.1390.10">
    <property type="match status" value="1"/>
</dbReference>
<evidence type="ECO:0000256" key="4">
    <source>
        <dbReference type="HAMAP-Rule" id="MF_00368"/>
    </source>
</evidence>
<feature type="domain" description="Large ribosomal subunit protein bL12 C-terminal" evidence="5">
    <location>
        <begin position="60"/>
        <end position="126"/>
    </location>
</feature>
<organism evidence="7 8">
    <name type="scientific">Blochmanniella vafra (strain BVAF)</name>
    <dbReference type="NCBI Taxonomy" id="859654"/>
    <lineage>
        <taxon>Bacteria</taxon>
        <taxon>Pseudomonadati</taxon>
        <taxon>Pseudomonadota</taxon>
        <taxon>Gammaproteobacteria</taxon>
        <taxon>Enterobacterales</taxon>
        <taxon>Enterobacteriaceae</taxon>
        <taxon>ant endosymbionts</taxon>
        <taxon>Candidatus Blochmanniella</taxon>
    </lineage>
</organism>
<gene>
    <name evidence="4 7" type="primary">rplL</name>
    <name evidence="7" type="ordered locus">BVAF_560</name>
</gene>
<dbReference type="GO" id="GO:0006412">
    <property type="term" value="P:translation"/>
    <property type="evidence" value="ECO:0007669"/>
    <property type="project" value="UniProtKB-UniRule"/>
</dbReference>
<dbReference type="Gene3D" id="1.20.5.710">
    <property type="entry name" value="Single helix bin"/>
    <property type="match status" value="1"/>
</dbReference>
<dbReference type="GO" id="GO:0022625">
    <property type="term" value="C:cytosolic large ribosomal subunit"/>
    <property type="evidence" value="ECO:0007669"/>
    <property type="project" value="TreeGrafter"/>
</dbReference>
<dbReference type="SUPFAM" id="SSF48300">
    <property type="entry name" value="Ribosomal protein L7/12, oligomerisation (N-terminal) domain"/>
    <property type="match status" value="1"/>
</dbReference>
<evidence type="ECO:0000259" key="6">
    <source>
        <dbReference type="Pfam" id="PF16320"/>
    </source>
</evidence>
<keyword evidence="8" id="KW-1185">Reference proteome</keyword>
<accession>E8Q6G9</accession>
<dbReference type="PANTHER" id="PTHR45987:SF4">
    <property type="entry name" value="LARGE RIBOSOMAL SUBUNIT PROTEIN BL12M"/>
    <property type="match status" value="1"/>
</dbReference>
<dbReference type="RefSeq" id="WP_013516863.1">
    <property type="nucleotide sequence ID" value="NC_014909.2"/>
</dbReference>
<evidence type="ECO:0000259" key="5">
    <source>
        <dbReference type="Pfam" id="PF00542"/>
    </source>
</evidence>
<dbReference type="PANTHER" id="PTHR45987">
    <property type="entry name" value="39S RIBOSOMAL PROTEIN L12"/>
    <property type="match status" value="1"/>
</dbReference>
<evidence type="ECO:0000313" key="8">
    <source>
        <dbReference type="Proteomes" id="UP000007464"/>
    </source>
</evidence>